<dbReference type="STRING" id="1220924.W2SB67"/>
<dbReference type="Gene3D" id="3.40.50.300">
    <property type="entry name" value="P-loop containing nucleotide triphosphate hydrolases"/>
    <property type="match status" value="2"/>
</dbReference>
<dbReference type="GeneID" id="19967487"/>
<proteinExistence type="predicted"/>
<name>W2SB67_CYPE1</name>
<gene>
    <name evidence="2" type="ORF">HMPREF1541_00148</name>
</gene>
<dbReference type="InterPro" id="IPR006083">
    <property type="entry name" value="PRK/URK"/>
</dbReference>
<evidence type="ECO:0000313" key="2">
    <source>
        <dbReference type="EMBL" id="ETN45966.1"/>
    </source>
</evidence>
<dbReference type="Proteomes" id="UP000030752">
    <property type="component" value="Unassembled WGS sequence"/>
</dbReference>
<dbReference type="VEuPathDB" id="FungiDB:HMPREF1541_00148"/>
<reference evidence="2 3" key="1">
    <citation type="submission" date="2013-03" db="EMBL/GenBank/DDBJ databases">
        <title>The Genome Sequence of Phialophora europaea CBS 101466.</title>
        <authorList>
            <consortium name="The Broad Institute Genomics Platform"/>
            <person name="Cuomo C."/>
            <person name="de Hoog S."/>
            <person name="Gorbushina A."/>
            <person name="Walker B."/>
            <person name="Young S.K."/>
            <person name="Zeng Q."/>
            <person name="Gargeya S."/>
            <person name="Fitzgerald M."/>
            <person name="Haas B."/>
            <person name="Abouelleil A."/>
            <person name="Allen A.W."/>
            <person name="Alvarado L."/>
            <person name="Arachchi H.M."/>
            <person name="Berlin A.M."/>
            <person name="Chapman S.B."/>
            <person name="Gainer-Dewar J."/>
            <person name="Goldberg J."/>
            <person name="Griggs A."/>
            <person name="Gujja S."/>
            <person name="Hansen M."/>
            <person name="Howarth C."/>
            <person name="Imamovic A."/>
            <person name="Ireland A."/>
            <person name="Larimer J."/>
            <person name="McCowan C."/>
            <person name="Murphy C."/>
            <person name="Pearson M."/>
            <person name="Poon T.W."/>
            <person name="Priest M."/>
            <person name="Roberts A."/>
            <person name="Saif S."/>
            <person name="Shea T."/>
            <person name="Sisk P."/>
            <person name="Sykes S."/>
            <person name="Wortman J."/>
            <person name="Nusbaum C."/>
            <person name="Birren B."/>
        </authorList>
    </citation>
    <scope>NUCLEOTIDE SEQUENCE [LARGE SCALE GENOMIC DNA]</scope>
    <source>
        <strain evidence="2 3">CBS 101466</strain>
    </source>
</reference>
<feature type="domain" description="Phosphoribulokinase/uridine kinase" evidence="1">
    <location>
        <begin position="26"/>
        <end position="166"/>
    </location>
</feature>
<dbReference type="InParanoid" id="W2SB67"/>
<dbReference type="AlphaFoldDB" id="W2SB67"/>
<dbReference type="RefSeq" id="XP_008710678.1">
    <property type="nucleotide sequence ID" value="XM_008712456.1"/>
</dbReference>
<dbReference type="GO" id="GO:0005524">
    <property type="term" value="F:ATP binding"/>
    <property type="evidence" value="ECO:0007669"/>
    <property type="project" value="InterPro"/>
</dbReference>
<dbReference type="OrthoDB" id="6362633at2759"/>
<dbReference type="SUPFAM" id="SSF52540">
    <property type="entry name" value="P-loop containing nucleoside triphosphate hydrolases"/>
    <property type="match status" value="1"/>
</dbReference>
<dbReference type="Pfam" id="PF00485">
    <property type="entry name" value="PRK"/>
    <property type="match status" value="1"/>
</dbReference>
<organism evidence="2 3">
    <name type="scientific">Cyphellophora europaea (strain CBS 101466)</name>
    <name type="common">Phialophora europaea</name>
    <dbReference type="NCBI Taxonomy" id="1220924"/>
    <lineage>
        <taxon>Eukaryota</taxon>
        <taxon>Fungi</taxon>
        <taxon>Dikarya</taxon>
        <taxon>Ascomycota</taxon>
        <taxon>Pezizomycotina</taxon>
        <taxon>Eurotiomycetes</taxon>
        <taxon>Chaetothyriomycetidae</taxon>
        <taxon>Chaetothyriales</taxon>
        <taxon>Cyphellophoraceae</taxon>
        <taxon>Cyphellophora</taxon>
    </lineage>
</organism>
<sequence length="223" mass="24113">MDEVYAELAAKIWEVASSRYPRRTLVGIAGPPGSGKTTIAAHIVARLSQAKVIGVAMDGFHYTRAELDAFPDPAEAHKRRGAPWTFDVDAVLDLVRQLHASTLVSDIERVDISAPSFDHATKDPVPGDITISAAASIVILEGNYLLLDEPKWKAIGPLLDFRVLVHVPPEEARVRVASRHVASGIEPTLALGEKRFDSNDAINGDLIRAKAVACDVMVESIHV</sequence>
<dbReference type="HOGENOM" id="CLU_067202_1_1_1"/>
<protein>
    <recommendedName>
        <fullName evidence="1">Phosphoribulokinase/uridine kinase domain-containing protein</fullName>
    </recommendedName>
</protein>
<dbReference type="InterPro" id="IPR027417">
    <property type="entry name" value="P-loop_NTPase"/>
</dbReference>
<keyword evidence="3" id="KW-1185">Reference proteome</keyword>
<accession>W2SB67</accession>
<dbReference type="EMBL" id="KB822711">
    <property type="protein sequence ID" value="ETN45966.1"/>
    <property type="molecule type" value="Genomic_DNA"/>
</dbReference>
<dbReference type="PANTHER" id="PTHR10285">
    <property type="entry name" value="URIDINE KINASE"/>
    <property type="match status" value="1"/>
</dbReference>
<dbReference type="GO" id="GO:0016301">
    <property type="term" value="F:kinase activity"/>
    <property type="evidence" value="ECO:0007669"/>
    <property type="project" value="InterPro"/>
</dbReference>
<evidence type="ECO:0000313" key="3">
    <source>
        <dbReference type="Proteomes" id="UP000030752"/>
    </source>
</evidence>
<dbReference type="eggNOG" id="KOG2702">
    <property type="taxonomic scope" value="Eukaryota"/>
</dbReference>
<evidence type="ECO:0000259" key="1">
    <source>
        <dbReference type="Pfam" id="PF00485"/>
    </source>
</evidence>
<dbReference type="FunCoup" id="W2SB67">
    <property type="interactions" value="6"/>
</dbReference>